<name>A0A1M5T782_9CLOT</name>
<dbReference type="Pfam" id="PF00989">
    <property type="entry name" value="PAS"/>
    <property type="match status" value="1"/>
</dbReference>
<dbReference type="InterPro" id="IPR004358">
    <property type="entry name" value="Sig_transdc_His_kin-like_C"/>
</dbReference>
<gene>
    <name evidence="11" type="ORF">SAMN02745207_01234</name>
</gene>
<evidence type="ECO:0000313" key="12">
    <source>
        <dbReference type="Proteomes" id="UP000184447"/>
    </source>
</evidence>
<dbReference type="InterPro" id="IPR036890">
    <property type="entry name" value="HATPase_C_sf"/>
</dbReference>
<dbReference type="PROSITE" id="PS50109">
    <property type="entry name" value="HIS_KIN"/>
    <property type="match status" value="1"/>
</dbReference>
<dbReference type="InterPro" id="IPR000014">
    <property type="entry name" value="PAS"/>
</dbReference>
<dbReference type="PRINTS" id="PR00344">
    <property type="entry name" value="BCTRLSENSOR"/>
</dbReference>
<organism evidence="11 12">
    <name type="scientific">Clostridium grantii DSM 8605</name>
    <dbReference type="NCBI Taxonomy" id="1121316"/>
    <lineage>
        <taxon>Bacteria</taxon>
        <taxon>Bacillati</taxon>
        <taxon>Bacillota</taxon>
        <taxon>Clostridia</taxon>
        <taxon>Eubacteriales</taxon>
        <taxon>Clostridiaceae</taxon>
        <taxon>Clostridium</taxon>
    </lineage>
</organism>
<feature type="coiled-coil region" evidence="9">
    <location>
        <begin position="178"/>
        <end position="205"/>
    </location>
</feature>
<dbReference type="SUPFAM" id="SSF55874">
    <property type="entry name" value="ATPase domain of HSP90 chaperone/DNA topoisomerase II/histidine kinase"/>
    <property type="match status" value="1"/>
</dbReference>
<protein>
    <recommendedName>
        <fullName evidence="2">histidine kinase</fullName>
        <ecNumber evidence="2">2.7.13.3</ecNumber>
    </recommendedName>
</protein>
<evidence type="ECO:0000313" key="11">
    <source>
        <dbReference type="EMBL" id="SHH46566.1"/>
    </source>
</evidence>
<dbReference type="SMART" id="SM00388">
    <property type="entry name" value="HisKA"/>
    <property type="match status" value="1"/>
</dbReference>
<keyword evidence="4" id="KW-0808">Transferase</keyword>
<dbReference type="Gene3D" id="3.30.565.10">
    <property type="entry name" value="Histidine kinase-like ATPase, C-terminal domain"/>
    <property type="match status" value="1"/>
</dbReference>
<dbReference type="GO" id="GO:0006355">
    <property type="term" value="P:regulation of DNA-templated transcription"/>
    <property type="evidence" value="ECO:0007669"/>
    <property type="project" value="InterPro"/>
</dbReference>
<dbReference type="InterPro" id="IPR036097">
    <property type="entry name" value="HisK_dim/P_sf"/>
</dbReference>
<keyword evidence="8" id="KW-0902">Two-component regulatory system</keyword>
<dbReference type="EC" id="2.7.13.3" evidence="2"/>
<keyword evidence="9" id="KW-0175">Coiled coil</keyword>
<keyword evidence="6 11" id="KW-0418">Kinase</keyword>
<dbReference type="Gene3D" id="3.30.450.20">
    <property type="entry name" value="PAS domain"/>
    <property type="match status" value="1"/>
</dbReference>
<evidence type="ECO:0000256" key="9">
    <source>
        <dbReference type="SAM" id="Coils"/>
    </source>
</evidence>
<dbReference type="RefSeq" id="WP_073337555.1">
    <property type="nucleotide sequence ID" value="NZ_FQXM01000005.1"/>
</dbReference>
<evidence type="ECO:0000256" key="4">
    <source>
        <dbReference type="ARBA" id="ARBA00022679"/>
    </source>
</evidence>
<accession>A0A1M5T782</accession>
<feature type="domain" description="Histidine kinase" evidence="10">
    <location>
        <begin position="345"/>
        <end position="568"/>
    </location>
</feature>
<dbReference type="Gene3D" id="1.10.287.130">
    <property type="match status" value="1"/>
</dbReference>
<comment type="catalytic activity">
    <reaction evidence="1">
        <text>ATP + protein L-histidine = ADP + protein N-phospho-L-histidine.</text>
        <dbReference type="EC" id="2.7.13.3"/>
    </reaction>
</comment>
<evidence type="ECO:0000256" key="8">
    <source>
        <dbReference type="ARBA" id="ARBA00023012"/>
    </source>
</evidence>
<keyword evidence="7" id="KW-0067">ATP-binding</keyword>
<dbReference type="Pfam" id="PF00512">
    <property type="entry name" value="HisKA"/>
    <property type="match status" value="1"/>
</dbReference>
<dbReference type="AlphaFoldDB" id="A0A1M5T782"/>
<dbReference type="InterPro" id="IPR018771">
    <property type="entry name" value="PocR_dom"/>
</dbReference>
<evidence type="ECO:0000256" key="7">
    <source>
        <dbReference type="ARBA" id="ARBA00022840"/>
    </source>
</evidence>
<dbReference type="SUPFAM" id="SSF47384">
    <property type="entry name" value="Homodimeric domain of signal transducing histidine kinase"/>
    <property type="match status" value="1"/>
</dbReference>
<dbReference type="CDD" id="cd16922">
    <property type="entry name" value="HATPase_EvgS-ArcB-TorS-like"/>
    <property type="match status" value="1"/>
</dbReference>
<dbReference type="SUPFAM" id="SSF55785">
    <property type="entry name" value="PYP-like sensor domain (PAS domain)"/>
    <property type="match status" value="1"/>
</dbReference>
<dbReference type="EMBL" id="FQXM01000005">
    <property type="protein sequence ID" value="SHH46566.1"/>
    <property type="molecule type" value="Genomic_DNA"/>
</dbReference>
<evidence type="ECO:0000256" key="2">
    <source>
        <dbReference type="ARBA" id="ARBA00012438"/>
    </source>
</evidence>
<dbReference type="PANTHER" id="PTHR43547:SF2">
    <property type="entry name" value="HYBRID SIGNAL TRANSDUCTION HISTIDINE KINASE C"/>
    <property type="match status" value="1"/>
</dbReference>
<dbReference type="Proteomes" id="UP000184447">
    <property type="component" value="Unassembled WGS sequence"/>
</dbReference>
<sequence>MYKLDELIDMQAISSMIDNLSKITDITIFVINVHGDIIIESPNSKLCKNFHRKCPTLNHICSNNKHLLACSIDKSPKCHLGLSNLSVPIILCKNIIGYIQLGQFFTEKPDLDFYKKKCDFYGFNEKEYFEALKEITIVSEDKLESYKNLITQFISTILKKDYTSLLQKKQRCILRTSNKLLESKIKEKNIELKKMNMIYKESREKYKILLDYLPDILYVMVDGKITFANKAAQLFFNLPKITDLIGINQKDLFSVHSSDLEKFRKILDHISSGEDIPFSEIKLIRKDTNKVVNTLIGVNKYIFDDYNGFLVMIRTLEYKNKADEYSQLLNEAISYDKLKTDFFSNMSHEFLTPLNVIISALQVLELYSKTNDLNTYINKNEEYRKIIKKNSYRLLKLSNNMIDITKIDSGFLKLTLVPHNIVSLVKNICFSVKHYMKENKLSFEFTKESNELFIICDEEKIERIILNLLSNAIKFTPTGGKISVSVAAVNNYACITVKDTGIGIPLNKQKIIFERFRQVDKSFTRISEGSGIGLSLVKSLTEMQMGRIAVSSELQKGSEFRLYFPLMKSELGTSFIDRSNSVLSNVDSISIEFSDIY</sequence>
<evidence type="ECO:0000256" key="6">
    <source>
        <dbReference type="ARBA" id="ARBA00022777"/>
    </source>
</evidence>
<dbReference type="PANTHER" id="PTHR43547">
    <property type="entry name" value="TWO-COMPONENT HISTIDINE KINASE"/>
    <property type="match status" value="1"/>
</dbReference>
<evidence type="ECO:0000259" key="10">
    <source>
        <dbReference type="PROSITE" id="PS50109"/>
    </source>
</evidence>
<dbReference type="CDD" id="cd00130">
    <property type="entry name" value="PAS"/>
    <property type="match status" value="1"/>
</dbReference>
<dbReference type="InterPro" id="IPR013767">
    <property type="entry name" value="PAS_fold"/>
</dbReference>
<dbReference type="InterPro" id="IPR003594">
    <property type="entry name" value="HATPase_dom"/>
</dbReference>
<proteinExistence type="predicted"/>
<evidence type="ECO:0000256" key="1">
    <source>
        <dbReference type="ARBA" id="ARBA00000085"/>
    </source>
</evidence>
<dbReference type="GO" id="GO:0000155">
    <property type="term" value="F:phosphorelay sensor kinase activity"/>
    <property type="evidence" value="ECO:0007669"/>
    <property type="project" value="InterPro"/>
</dbReference>
<dbReference type="InterPro" id="IPR003661">
    <property type="entry name" value="HisK_dim/P_dom"/>
</dbReference>
<dbReference type="Pfam" id="PF10114">
    <property type="entry name" value="PocR"/>
    <property type="match status" value="1"/>
</dbReference>
<evidence type="ECO:0000256" key="5">
    <source>
        <dbReference type="ARBA" id="ARBA00022741"/>
    </source>
</evidence>
<dbReference type="InterPro" id="IPR035965">
    <property type="entry name" value="PAS-like_dom_sf"/>
</dbReference>
<keyword evidence="5" id="KW-0547">Nucleotide-binding</keyword>
<dbReference type="STRING" id="1121316.SAMN02745207_01234"/>
<keyword evidence="12" id="KW-1185">Reference proteome</keyword>
<dbReference type="GO" id="GO:0005524">
    <property type="term" value="F:ATP binding"/>
    <property type="evidence" value="ECO:0007669"/>
    <property type="project" value="UniProtKB-KW"/>
</dbReference>
<keyword evidence="3" id="KW-0597">Phosphoprotein</keyword>
<evidence type="ECO:0000256" key="3">
    <source>
        <dbReference type="ARBA" id="ARBA00022553"/>
    </source>
</evidence>
<dbReference type="FunFam" id="3.30.565.10:FF:000037">
    <property type="entry name" value="Hybrid sensor histidine kinase/response regulator"/>
    <property type="match status" value="1"/>
</dbReference>
<dbReference type="SMART" id="SM00387">
    <property type="entry name" value="HATPase_c"/>
    <property type="match status" value="1"/>
</dbReference>
<dbReference type="InterPro" id="IPR005467">
    <property type="entry name" value="His_kinase_dom"/>
</dbReference>
<dbReference type="Pfam" id="PF02518">
    <property type="entry name" value="HATPase_c"/>
    <property type="match status" value="1"/>
</dbReference>
<dbReference type="CDD" id="cd00082">
    <property type="entry name" value="HisKA"/>
    <property type="match status" value="1"/>
</dbReference>
<dbReference type="OrthoDB" id="9813394at2"/>
<reference evidence="11 12" key="1">
    <citation type="submission" date="2016-11" db="EMBL/GenBank/DDBJ databases">
        <authorList>
            <person name="Jaros S."/>
            <person name="Januszkiewicz K."/>
            <person name="Wedrychowicz H."/>
        </authorList>
    </citation>
    <scope>NUCLEOTIDE SEQUENCE [LARGE SCALE GENOMIC DNA]</scope>
    <source>
        <strain evidence="11 12">DSM 8605</strain>
    </source>
</reference>